<dbReference type="AlphaFoldDB" id="A0A2C9CIQ0"/>
<reference evidence="2" key="1">
    <citation type="submission" date="2017-10" db="EMBL/GenBank/DDBJ databases">
        <authorList>
            <person name="Frank J."/>
        </authorList>
    </citation>
    <scope>NUCLEOTIDE SEQUENCE [LARGE SCALE GENOMIC DNA]</scope>
</reference>
<sequence>MLPLTKQTDCVKKASCGEPFNAIFASDTVSLEILATGLIAGKHLQTKTSARNKGCAKRCTVQSEKDITVWHRRNYVKHYYGCNFCTNHRVLYRCSTKKL</sequence>
<proteinExistence type="predicted"/>
<evidence type="ECO:0000313" key="2">
    <source>
        <dbReference type="Proteomes" id="UP000221734"/>
    </source>
</evidence>
<dbReference type="EMBL" id="LT934425">
    <property type="protein sequence ID" value="SOH05541.1"/>
    <property type="molecule type" value="Genomic_DNA"/>
</dbReference>
<accession>A0A2C9CIQ0</accession>
<evidence type="ECO:0000313" key="1">
    <source>
        <dbReference type="EMBL" id="SOH05541.1"/>
    </source>
</evidence>
<gene>
    <name evidence="1" type="ORF">KSMBR1_3063</name>
</gene>
<protein>
    <submittedName>
        <fullName evidence="1">Uncharacterized protein</fullName>
    </submittedName>
</protein>
<keyword evidence="2" id="KW-1185">Reference proteome</keyword>
<dbReference type="KEGG" id="kst:KSMBR1_3063"/>
<dbReference type="RefSeq" id="WP_099326110.1">
    <property type="nucleotide sequence ID" value="NZ_LT934425.1"/>
</dbReference>
<name>A0A2C9CIQ0_KUEST</name>
<dbReference type="Proteomes" id="UP000221734">
    <property type="component" value="Chromosome Kuenenia_stuttgartiensis_MBR1"/>
</dbReference>
<organism evidence="1 2">
    <name type="scientific">Kuenenia stuttgartiensis</name>
    <dbReference type="NCBI Taxonomy" id="174633"/>
    <lineage>
        <taxon>Bacteria</taxon>
        <taxon>Pseudomonadati</taxon>
        <taxon>Planctomycetota</taxon>
        <taxon>Candidatus Brocadiia</taxon>
        <taxon>Candidatus Brocadiales</taxon>
        <taxon>Candidatus Brocadiaceae</taxon>
        <taxon>Candidatus Kuenenia</taxon>
    </lineage>
</organism>